<dbReference type="HOGENOM" id="CLU_1265182_0_0_11"/>
<feature type="chain" id="PRO_5038813870" description="DUF3558 domain-containing protein" evidence="1">
    <location>
        <begin position="26"/>
        <end position="193"/>
    </location>
</feature>
<reference evidence="2 3" key="1">
    <citation type="submission" date="2013-04" db="EMBL/GenBank/DDBJ databases">
        <title>Complete genome sequence of Corynebacterium humireducens DSM 45392(T), isolated from a wastewater-fed microbial fuel cell.</title>
        <authorList>
            <person name="Ruckert C."/>
            <person name="Albersmeier A."/>
            <person name="Kalinowski J."/>
        </authorList>
    </citation>
    <scope>NUCLEOTIDE SEQUENCE [LARGE SCALE GENOMIC DNA]</scope>
    <source>
        <strain evidence="3">MFC-5</strain>
    </source>
</reference>
<accession>A0A0B5DC87</accession>
<dbReference type="AlphaFoldDB" id="A0A0B5DC87"/>
<evidence type="ECO:0000313" key="2">
    <source>
        <dbReference type="EMBL" id="AJE33768.1"/>
    </source>
</evidence>
<dbReference type="EMBL" id="CP005286">
    <property type="protein sequence ID" value="AJE33768.1"/>
    <property type="molecule type" value="Genomic_DNA"/>
</dbReference>
<keyword evidence="1" id="KW-0732">Signal</keyword>
<name>A0A0B5DC87_9CORY</name>
<evidence type="ECO:0000313" key="3">
    <source>
        <dbReference type="Proteomes" id="UP000031524"/>
    </source>
</evidence>
<dbReference type="STRING" id="1223515.B842_09595"/>
<evidence type="ECO:0008006" key="4">
    <source>
        <dbReference type="Google" id="ProtNLM"/>
    </source>
</evidence>
<gene>
    <name evidence="2" type="ORF">B842_09595</name>
</gene>
<keyword evidence="3" id="KW-1185">Reference proteome</keyword>
<dbReference type="OrthoDB" id="4428050at2"/>
<feature type="signal peptide" evidence="1">
    <location>
        <begin position="1"/>
        <end position="25"/>
    </location>
</feature>
<protein>
    <recommendedName>
        <fullName evidence="4">DUF3558 domain-containing protein</fullName>
    </recommendedName>
</protein>
<dbReference type="RefSeq" id="WP_040086401.1">
    <property type="nucleotide sequence ID" value="NZ_BCSU01000009.1"/>
</dbReference>
<dbReference type="InterPro" id="IPR024520">
    <property type="entry name" value="DUF3558"/>
</dbReference>
<dbReference type="PROSITE" id="PS51257">
    <property type="entry name" value="PROKAR_LIPOPROTEIN"/>
    <property type="match status" value="1"/>
</dbReference>
<dbReference type="KEGG" id="chm:B842_09595"/>
<sequence length="193" mass="20638">MPVRRLLPVALGALLTACSPTTLNDAPPAPTPEPAPVLELGDFDPAGDFAVFDPCTEIPPEVLAGAGLGERVREPSYDGGLSARCSYFSSAHGGRAFYTLTGDRVPVERIIERGFMVAPDADTQIPGVYLHHMGAGVPDECSAAVHTNRGRFVVQYTETLTTQSRDELCVLAIDKLENLFAYLGENNGVVHRS</sequence>
<organism evidence="2 3">
    <name type="scientific">Corynebacterium humireducens NBRC 106098 = DSM 45392</name>
    <dbReference type="NCBI Taxonomy" id="1223515"/>
    <lineage>
        <taxon>Bacteria</taxon>
        <taxon>Bacillati</taxon>
        <taxon>Actinomycetota</taxon>
        <taxon>Actinomycetes</taxon>
        <taxon>Mycobacteriales</taxon>
        <taxon>Corynebacteriaceae</taxon>
        <taxon>Corynebacterium</taxon>
    </lineage>
</organism>
<evidence type="ECO:0000256" key="1">
    <source>
        <dbReference type="SAM" id="SignalP"/>
    </source>
</evidence>
<proteinExistence type="predicted"/>
<dbReference type="Proteomes" id="UP000031524">
    <property type="component" value="Chromosome"/>
</dbReference>
<dbReference type="Pfam" id="PF12079">
    <property type="entry name" value="DUF3558"/>
    <property type="match status" value="1"/>
</dbReference>